<accession>A0ABM1A2S4</accession>
<reference evidence="3" key="1">
    <citation type="submission" date="2025-08" db="UniProtKB">
        <authorList>
            <consortium name="RefSeq"/>
        </authorList>
    </citation>
    <scope>IDENTIFICATION</scope>
</reference>
<feature type="region of interest" description="Disordered" evidence="1">
    <location>
        <begin position="66"/>
        <end position="104"/>
    </location>
</feature>
<gene>
    <name evidence="3" type="primary">LOC106012165</name>
</gene>
<organism evidence="2 3">
    <name type="scientific">Aplysia californica</name>
    <name type="common">California sea hare</name>
    <dbReference type="NCBI Taxonomy" id="6500"/>
    <lineage>
        <taxon>Eukaryota</taxon>
        <taxon>Metazoa</taxon>
        <taxon>Spiralia</taxon>
        <taxon>Lophotrochozoa</taxon>
        <taxon>Mollusca</taxon>
        <taxon>Gastropoda</taxon>
        <taxon>Heterobranchia</taxon>
        <taxon>Euthyneura</taxon>
        <taxon>Tectipleura</taxon>
        <taxon>Aplysiida</taxon>
        <taxon>Aplysioidea</taxon>
        <taxon>Aplysiidae</taxon>
        <taxon>Aplysia</taxon>
    </lineage>
</organism>
<dbReference type="GeneID" id="106012165"/>
<keyword evidence="2" id="KW-1185">Reference proteome</keyword>
<evidence type="ECO:0000313" key="2">
    <source>
        <dbReference type="Proteomes" id="UP000694888"/>
    </source>
</evidence>
<dbReference type="RefSeq" id="XP_012939675.1">
    <property type="nucleotide sequence ID" value="XM_013084221.2"/>
</dbReference>
<name>A0ABM1A2S4_APLCA</name>
<protein>
    <submittedName>
        <fullName evidence="3">Uncharacterized protein LOC106012165</fullName>
    </submittedName>
</protein>
<dbReference type="Proteomes" id="UP000694888">
    <property type="component" value="Unplaced"/>
</dbReference>
<sequence length="121" mass="13421">MLMNLSAIRLHDLNSLTSLLDISTVQVIAKVLCSCASLFFFDMQLSHSFAFLLAINFLCSFGFCESSSQRRSPEGGALSLGQGLLPQSSDRDSKPSNDDIDEPQLLKRHELQQDMIRLELG</sequence>
<evidence type="ECO:0000313" key="3">
    <source>
        <dbReference type="RefSeq" id="XP_012939675.1"/>
    </source>
</evidence>
<proteinExistence type="predicted"/>
<feature type="compositionally biased region" description="Low complexity" evidence="1">
    <location>
        <begin position="75"/>
        <end position="88"/>
    </location>
</feature>
<evidence type="ECO:0000256" key="1">
    <source>
        <dbReference type="SAM" id="MobiDB-lite"/>
    </source>
</evidence>